<evidence type="ECO:0000313" key="2">
    <source>
        <dbReference type="Proteomes" id="UP000712600"/>
    </source>
</evidence>
<proteinExistence type="predicted"/>
<reference evidence="1" key="1">
    <citation type="submission" date="2019-12" db="EMBL/GenBank/DDBJ databases">
        <title>Genome sequencing and annotation of Brassica cretica.</title>
        <authorList>
            <person name="Studholme D.J."/>
            <person name="Sarris P."/>
        </authorList>
    </citation>
    <scope>NUCLEOTIDE SEQUENCE</scope>
    <source>
        <strain evidence="1">PFS-109/04</strain>
        <tissue evidence="1">Leaf</tissue>
    </source>
</reference>
<gene>
    <name evidence="1" type="ORF">F2Q69_00023330</name>
</gene>
<accession>A0A8S9QL36</accession>
<sequence length="146" mass="16414">MHNFCYMMLIDLKPRLLQALDVRGELGISLLPSPIQLGYLTLHTIELPLEFGLSLGSFGLPLIARFRHRTRGITCALKSTGVVHSQQASLRQDIAPRRVWKLARVLLEVPDGVLDPLGFPFLASGITHADSRLNLEILFPYMEEIR</sequence>
<name>A0A8S9QL36_BRACR</name>
<comment type="caution">
    <text evidence="1">The sequence shown here is derived from an EMBL/GenBank/DDBJ whole genome shotgun (WGS) entry which is preliminary data.</text>
</comment>
<organism evidence="1 2">
    <name type="scientific">Brassica cretica</name>
    <name type="common">Mustard</name>
    <dbReference type="NCBI Taxonomy" id="69181"/>
    <lineage>
        <taxon>Eukaryota</taxon>
        <taxon>Viridiplantae</taxon>
        <taxon>Streptophyta</taxon>
        <taxon>Embryophyta</taxon>
        <taxon>Tracheophyta</taxon>
        <taxon>Spermatophyta</taxon>
        <taxon>Magnoliopsida</taxon>
        <taxon>eudicotyledons</taxon>
        <taxon>Gunneridae</taxon>
        <taxon>Pentapetalae</taxon>
        <taxon>rosids</taxon>
        <taxon>malvids</taxon>
        <taxon>Brassicales</taxon>
        <taxon>Brassicaceae</taxon>
        <taxon>Brassiceae</taxon>
        <taxon>Brassica</taxon>
    </lineage>
</organism>
<evidence type="ECO:0000313" key="1">
    <source>
        <dbReference type="EMBL" id="KAF3539348.1"/>
    </source>
</evidence>
<dbReference type="EMBL" id="QGKX02001290">
    <property type="protein sequence ID" value="KAF3539348.1"/>
    <property type="molecule type" value="Genomic_DNA"/>
</dbReference>
<protein>
    <submittedName>
        <fullName evidence="1">Uncharacterized protein</fullName>
    </submittedName>
</protein>
<dbReference type="AlphaFoldDB" id="A0A8S9QL36"/>
<dbReference type="Proteomes" id="UP000712600">
    <property type="component" value="Unassembled WGS sequence"/>
</dbReference>